<comment type="caution">
    <text evidence="2">The sequence shown here is derived from an EMBL/GenBank/DDBJ whole genome shotgun (WGS) entry which is preliminary data.</text>
</comment>
<accession>A0A3N1H7Y2</accession>
<organism evidence="2 3">
    <name type="scientific">Saccharothrix texasensis</name>
    <dbReference type="NCBI Taxonomy" id="103734"/>
    <lineage>
        <taxon>Bacteria</taxon>
        <taxon>Bacillati</taxon>
        <taxon>Actinomycetota</taxon>
        <taxon>Actinomycetes</taxon>
        <taxon>Pseudonocardiales</taxon>
        <taxon>Pseudonocardiaceae</taxon>
        <taxon>Saccharothrix</taxon>
    </lineage>
</organism>
<sequence>MLRNALLAALATTAVSALALPGLAAADPVLGTPPPCVKVSDLAGADFDVKQCGVSDVDQFRAGLEGNGNAHCGPASLYNVLHFWGHEKKAPVGWLSTKVGALDPKDPADYTVVGNSIWRIGVDAKYDGGTNMTNLRTAWNIATQPARNAGWATATDWASTHTTDDWSGTLAKRLNQGPVQLVYGRYAPGPRAGSLERTGGHIVTVVSAKGSFDGNTVQLKLADPGRALDHGQDDYLYTQSAYESLDVTLERKTIVEHIAAKDDANTPADESLLPGTYRNVVRWELTGPRYVSTKTRQMVEGFNWFVMSPPVG</sequence>
<reference evidence="2 3" key="1">
    <citation type="submission" date="2018-11" db="EMBL/GenBank/DDBJ databases">
        <title>Sequencing the genomes of 1000 actinobacteria strains.</title>
        <authorList>
            <person name="Klenk H.-P."/>
        </authorList>
    </citation>
    <scope>NUCLEOTIDE SEQUENCE [LARGE SCALE GENOMIC DNA]</scope>
    <source>
        <strain evidence="2 3">DSM 44231</strain>
    </source>
</reference>
<dbReference type="AlphaFoldDB" id="A0A3N1H7Y2"/>
<feature type="signal peptide" evidence="1">
    <location>
        <begin position="1"/>
        <end position="19"/>
    </location>
</feature>
<evidence type="ECO:0000313" key="2">
    <source>
        <dbReference type="EMBL" id="ROP38654.1"/>
    </source>
</evidence>
<keyword evidence="3" id="KW-1185">Reference proteome</keyword>
<evidence type="ECO:0000313" key="3">
    <source>
        <dbReference type="Proteomes" id="UP000268727"/>
    </source>
</evidence>
<gene>
    <name evidence="2" type="ORF">EDD40_4016</name>
</gene>
<keyword evidence="1" id="KW-0732">Signal</keyword>
<proteinExistence type="predicted"/>
<name>A0A3N1H7Y2_9PSEU</name>
<protein>
    <recommendedName>
        <fullName evidence="4">Peptidase C39-like protein</fullName>
    </recommendedName>
</protein>
<dbReference type="EMBL" id="RJKM01000001">
    <property type="protein sequence ID" value="ROP38654.1"/>
    <property type="molecule type" value="Genomic_DNA"/>
</dbReference>
<dbReference type="RefSeq" id="WP_123744261.1">
    <property type="nucleotide sequence ID" value="NZ_RJKM01000001.1"/>
</dbReference>
<dbReference type="OrthoDB" id="3697562at2"/>
<feature type="chain" id="PRO_5039041269" description="Peptidase C39-like protein" evidence="1">
    <location>
        <begin position="20"/>
        <end position="312"/>
    </location>
</feature>
<dbReference type="Proteomes" id="UP000268727">
    <property type="component" value="Unassembled WGS sequence"/>
</dbReference>
<evidence type="ECO:0000256" key="1">
    <source>
        <dbReference type="SAM" id="SignalP"/>
    </source>
</evidence>
<evidence type="ECO:0008006" key="4">
    <source>
        <dbReference type="Google" id="ProtNLM"/>
    </source>
</evidence>